<dbReference type="Proteomes" id="UP000198312">
    <property type="component" value="Chromosome"/>
</dbReference>
<evidence type="ECO:0000256" key="1">
    <source>
        <dbReference type="ARBA" id="ARBA00004651"/>
    </source>
</evidence>
<protein>
    <submittedName>
        <fullName evidence="8">Pilus assembly protein TadC</fullName>
    </submittedName>
</protein>
<evidence type="ECO:0000256" key="3">
    <source>
        <dbReference type="ARBA" id="ARBA00022692"/>
    </source>
</evidence>
<dbReference type="PANTHER" id="PTHR35007:SF2">
    <property type="entry name" value="PILUS ASSEMBLE PROTEIN"/>
    <property type="match status" value="1"/>
</dbReference>
<dbReference type="Gene3D" id="1.20.81.30">
    <property type="entry name" value="Type II secretion system (T2SS), domain F"/>
    <property type="match status" value="1"/>
</dbReference>
<name>A0A220U235_9BACI</name>
<keyword evidence="3 6" id="KW-0812">Transmembrane</keyword>
<dbReference type="EMBL" id="CP022315">
    <property type="protein sequence ID" value="ASK61833.1"/>
    <property type="molecule type" value="Genomic_DNA"/>
</dbReference>
<evidence type="ECO:0000256" key="6">
    <source>
        <dbReference type="SAM" id="Phobius"/>
    </source>
</evidence>
<dbReference type="KEGG" id="vil:CFK37_06505"/>
<feature type="transmembrane region" description="Helical" evidence="6">
    <location>
        <begin position="131"/>
        <end position="158"/>
    </location>
</feature>
<reference evidence="8 9" key="1">
    <citation type="submission" date="2017-07" db="EMBL/GenBank/DDBJ databases">
        <title>Virgibacillus sp. LM2416.</title>
        <authorList>
            <person name="Tak E.J."/>
            <person name="Bae J.-W."/>
        </authorList>
    </citation>
    <scope>NUCLEOTIDE SEQUENCE [LARGE SCALE GENOMIC DNA]</scope>
    <source>
        <strain evidence="8 9">LM2416</strain>
    </source>
</reference>
<dbReference type="Pfam" id="PF00482">
    <property type="entry name" value="T2SSF"/>
    <property type="match status" value="1"/>
</dbReference>
<gene>
    <name evidence="8" type="ORF">CFK37_06505</name>
</gene>
<evidence type="ECO:0000313" key="8">
    <source>
        <dbReference type="EMBL" id="ASK61833.1"/>
    </source>
</evidence>
<sequence>MISIYFVLCSAFCFMLVIGAVLSQVYKKQIAISNRAAAYFGIDEENGFQEKKRTKKGNKNHLLLMKKISDKAKGVIDQRMPATKKKELEQRLREAGYPLNLSSADFRFLQFVIGVVLFVMVYALLGKSGMTLLSSILLAGILSAIGMYYPSFYLSVIIKKRRYEIQKKMPDFFDMVTLSIEAGMGLDASLQKVCNQMKGPLSDEFQQTLEDMRLGKSRREALADLRSRVPVHQFQSIITSLIQADMLGVGMAKVLRSLTLRIREQRTQLAREQAMKAPVKMVFPMLLFIFPAIFIVLLGPLIIYLLQTLL</sequence>
<dbReference type="GO" id="GO:0005886">
    <property type="term" value="C:plasma membrane"/>
    <property type="evidence" value="ECO:0007669"/>
    <property type="project" value="UniProtKB-SubCell"/>
</dbReference>
<organism evidence="8 9">
    <name type="scientific">Virgibacillus phasianinus</name>
    <dbReference type="NCBI Taxonomy" id="2017483"/>
    <lineage>
        <taxon>Bacteria</taxon>
        <taxon>Bacillati</taxon>
        <taxon>Bacillota</taxon>
        <taxon>Bacilli</taxon>
        <taxon>Bacillales</taxon>
        <taxon>Bacillaceae</taxon>
        <taxon>Virgibacillus</taxon>
    </lineage>
</organism>
<feature type="transmembrane region" description="Helical" evidence="6">
    <location>
        <begin position="281"/>
        <end position="306"/>
    </location>
</feature>
<keyword evidence="4 6" id="KW-1133">Transmembrane helix</keyword>
<dbReference type="PANTHER" id="PTHR35007">
    <property type="entry name" value="INTEGRAL MEMBRANE PROTEIN-RELATED"/>
    <property type="match status" value="1"/>
</dbReference>
<dbReference type="AlphaFoldDB" id="A0A220U235"/>
<evidence type="ECO:0000256" key="2">
    <source>
        <dbReference type="ARBA" id="ARBA00022475"/>
    </source>
</evidence>
<keyword evidence="9" id="KW-1185">Reference proteome</keyword>
<dbReference type="InterPro" id="IPR042094">
    <property type="entry name" value="T2SS_GspF_sf"/>
</dbReference>
<dbReference type="InterPro" id="IPR018076">
    <property type="entry name" value="T2SS_GspF_dom"/>
</dbReference>
<comment type="subcellular location">
    <subcellularLocation>
        <location evidence="1">Cell membrane</location>
        <topology evidence="1">Multi-pass membrane protein</topology>
    </subcellularLocation>
</comment>
<evidence type="ECO:0000313" key="9">
    <source>
        <dbReference type="Proteomes" id="UP000198312"/>
    </source>
</evidence>
<dbReference type="RefSeq" id="WP_089061093.1">
    <property type="nucleotide sequence ID" value="NZ_CP022315.1"/>
</dbReference>
<keyword evidence="5 6" id="KW-0472">Membrane</keyword>
<proteinExistence type="predicted"/>
<accession>A0A220U235</accession>
<feature type="transmembrane region" description="Helical" evidence="6">
    <location>
        <begin position="108"/>
        <end position="125"/>
    </location>
</feature>
<feature type="domain" description="Type II secretion system protein GspF" evidence="7">
    <location>
        <begin position="172"/>
        <end position="298"/>
    </location>
</feature>
<evidence type="ECO:0000256" key="4">
    <source>
        <dbReference type="ARBA" id="ARBA00022989"/>
    </source>
</evidence>
<feature type="transmembrane region" description="Helical" evidence="6">
    <location>
        <begin position="6"/>
        <end position="26"/>
    </location>
</feature>
<evidence type="ECO:0000256" key="5">
    <source>
        <dbReference type="ARBA" id="ARBA00023136"/>
    </source>
</evidence>
<keyword evidence="2" id="KW-1003">Cell membrane</keyword>
<evidence type="ECO:0000259" key="7">
    <source>
        <dbReference type="Pfam" id="PF00482"/>
    </source>
</evidence>